<dbReference type="OrthoDB" id="9757546at2"/>
<dbReference type="EMBL" id="QJSX01000007">
    <property type="protein sequence ID" value="PYE53875.1"/>
    <property type="molecule type" value="Genomic_DNA"/>
</dbReference>
<dbReference type="InterPro" id="IPR008972">
    <property type="entry name" value="Cupredoxin"/>
</dbReference>
<name>A0A318S5N9_9DEIO</name>
<evidence type="ECO:0000313" key="8">
    <source>
        <dbReference type="Proteomes" id="UP000248326"/>
    </source>
</evidence>
<dbReference type="Pfam" id="PF07732">
    <property type="entry name" value="Cu-oxidase_3"/>
    <property type="match status" value="1"/>
</dbReference>
<evidence type="ECO:0000256" key="4">
    <source>
        <dbReference type="SAM" id="SignalP"/>
    </source>
</evidence>
<feature type="domain" description="Plastocyanin-like" evidence="6">
    <location>
        <begin position="92"/>
        <end position="187"/>
    </location>
</feature>
<keyword evidence="4" id="KW-0732">Signal</keyword>
<dbReference type="PANTHER" id="PTHR11709">
    <property type="entry name" value="MULTI-COPPER OXIDASE"/>
    <property type="match status" value="1"/>
</dbReference>
<dbReference type="SUPFAM" id="SSF49503">
    <property type="entry name" value="Cupredoxins"/>
    <property type="match status" value="2"/>
</dbReference>
<keyword evidence="3" id="KW-0186">Copper</keyword>
<comment type="caution">
    <text evidence="7">The sequence shown here is derived from an EMBL/GenBank/DDBJ whole genome shotgun (WGS) entry which is preliminary data.</text>
</comment>
<dbReference type="Proteomes" id="UP000248326">
    <property type="component" value="Unassembled WGS sequence"/>
</dbReference>
<keyword evidence="2" id="KW-0560">Oxidoreductase</keyword>
<dbReference type="GO" id="GO:0016491">
    <property type="term" value="F:oxidoreductase activity"/>
    <property type="evidence" value="ECO:0007669"/>
    <property type="project" value="UniProtKB-KW"/>
</dbReference>
<dbReference type="AlphaFoldDB" id="A0A318S5N9"/>
<evidence type="ECO:0000313" key="7">
    <source>
        <dbReference type="EMBL" id="PYE53875.1"/>
    </source>
</evidence>
<dbReference type="CDD" id="cd04202">
    <property type="entry name" value="CuRO_D2_2dMcoN_like"/>
    <property type="match status" value="1"/>
</dbReference>
<feature type="domain" description="Plastocyanin-like" evidence="5">
    <location>
        <begin position="208"/>
        <end position="295"/>
    </location>
</feature>
<keyword evidence="8" id="KW-1185">Reference proteome</keyword>
<evidence type="ECO:0000259" key="5">
    <source>
        <dbReference type="Pfam" id="PF00394"/>
    </source>
</evidence>
<proteinExistence type="predicted"/>
<gene>
    <name evidence="7" type="ORF">DES52_107133</name>
</gene>
<reference evidence="7 8" key="1">
    <citation type="submission" date="2018-06" db="EMBL/GenBank/DDBJ databases">
        <title>Genomic Encyclopedia of Type Strains, Phase IV (KMG-IV): sequencing the most valuable type-strain genomes for metagenomic binning, comparative biology and taxonomic classification.</title>
        <authorList>
            <person name="Goeker M."/>
        </authorList>
    </citation>
    <scope>NUCLEOTIDE SEQUENCE [LARGE SCALE GENOMIC DNA]</scope>
    <source>
        <strain evidence="7 8">DSM 18048</strain>
    </source>
</reference>
<keyword evidence="1" id="KW-0479">Metal-binding</keyword>
<accession>A0A318S5N9</accession>
<organism evidence="7 8">
    <name type="scientific">Deinococcus yavapaiensis KR-236</name>
    <dbReference type="NCBI Taxonomy" id="694435"/>
    <lineage>
        <taxon>Bacteria</taxon>
        <taxon>Thermotogati</taxon>
        <taxon>Deinococcota</taxon>
        <taxon>Deinococci</taxon>
        <taxon>Deinococcales</taxon>
        <taxon>Deinococcaceae</taxon>
        <taxon>Deinococcus</taxon>
    </lineage>
</organism>
<dbReference type="InterPro" id="IPR001117">
    <property type="entry name" value="Cu-oxidase_2nd"/>
</dbReference>
<dbReference type="RefSeq" id="WP_110886781.1">
    <property type="nucleotide sequence ID" value="NZ_QJSX01000007.1"/>
</dbReference>
<protein>
    <submittedName>
        <fullName evidence="7">Multicopper oxidase</fullName>
    </submittedName>
</protein>
<dbReference type="InterPro" id="IPR011707">
    <property type="entry name" value="Cu-oxidase-like_N"/>
</dbReference>
<dbReference type="InterPro" id="IPR045087">
    <property type="entry name" value="Cu-oxidase_fam"/>
</dbReference>
<evidence type="ECO:0000256" key="2">
    <source>
        <dbReference type="ARBA" id="ARBA00023002"/>
    </source>
</evidence>
<dbReference type="Pfam" id="PF00394">
    <property type="entry name" value="Cu-oxidase"/>
    <property type="match status" value="1"/>
</dbReference>
<evidence type="ECO:0000256" key="1">
    <source>
        <dbReference type="ARBA" id="ARBA00022723"/>
    </source>
</evidence>
<feature type="chain" id="PRO_5016239095" evidence="4">
    <location>
        <begin position="25"/>
        <end position="420"/>
    </location>
</feature>
<feature type="signal peptide" evidence="4">
    <location>
        <begin position="1"/>
        <end position="24"/>
    </location>
</feature>
<dbReference type="PANTHER" id="PTHR11709:SF394">
    <property type="entry name" value="FI03373P-RELATED"/>
    <property type="match status" value="1"/>
</dbReference>
<evidence type="ECO:0000256" key="3">
    <source>
        <dbReference type="ARBA" id="ARBA00023008"/>
    </source>
</evidence>
<evidence type="ECO:0000259" key="6">
    <source>
        <dbReference type="Pfam" id="PF07732"/>
    </source>
</evidence>
<dbReference type="GO" id="GO:0005507">
    <property type="term" value="F:copper ion binding"/>
    <property type="evidence" value="ECO:0007669"/>
    <property type="project" value="InterPro"/>
</dbReference>
<dbReference type="Gene3D" id="2.60.40.420">
    <property type="entry name" value="Cupredoxins - blue copper proteins"/>
    <property type="match status" value="2"/>
</dbReference>
<sequence>MSRSSSRRILVVTSLVGMTSAATAAQLLSPNWSVGDLVKELRTTWMGGTVSSDQTTGRVRRFDLHIEEVQHTLADGVSVKAWAFGLEGQPATVPGPSLRVREGDTVVINVKNNTSQPHSVHSHGITGLDELNDGVPHISGAYILPGKTMTYQFVAKEAGTHWYHCHVQTSLHQSMGMYGSLIVEDKDAPTWDREFVAILGEWDTKRDLAKPTEKPNFNYYLVNGKVGNEAPDMKIEKGQVARIRLINAGFQSHALHLHGTHFVVTHKDGYQLLAPYGADTLDIAPGETYDVFVKGRDGTWPWHDHNSLAATNDGVYPGGMLMHVRGSKDEPFDAQQAQAVTRLPLEGAVHGQDGHAAVSEGDPDFIKELISRNAEAARTAPPLEQARLQAENLKLASFVNGTFDAKTGAWTFSPTEPGKH</sequence>